<dbReference type="PROSITE" id="PS00678">
    <property type="entry name" value="WD_REPEATS_1"/>
    <property type="match status" value="1"/>
</dbReference>
<dbReference type="PANTHER" id="PTHR46170">
    <property type="entry name" value="GATOR COMPLEX PROTEIN WDR59"/>
    <property type="match status" value="1"/>
</dbReference>
<dbReference type="InterPro" id="IPR036322">
    <property type="entry name" value="WD40_repeat_dom_sf"/>
</dbReference>
<feature type="compositionally biased region" description="Low complexity" evidence="4">
    <location>
        <begin position="1139"/>
        <end position="1150"/>
    </location>
</feature>
<dbReference type="PANTHER" id="PTHR46170:SF1">
    <property type="entry name" value="GATOR COMPLEX PROTEIN WDR59"/>
    <property type="match status" value="1"/>
</dbReference>
<dbReference type="Proteomes" id="UP000677228">
    <property type="component" value="Unassembled WGS sequence"/>
</dbReference>
<keyword evidence="1 3" id="KW-0853">WD repeat</keyword>
<evidence type="ECO:0000313" key="9">
    <source>
        <dbReference type="Proteomes" id="UP000663829"/>
    </source>
</evidence>
<gene>
    <name evidence="5" type="ORF">GPM918_LOCUS6235</name>
    <name evidence="6" type="ORF">OVA965_LOCUS9322</name>
    <name evidence="7" type="ORF">SRO942_LOCUS6235</name>
    <name evidence="8" type="ORF">TMI583_LOCUS9318</name>
</gene>
<dbReference type="GO" id="GO:0035859">
    <property type="term" value="C:Seh1-associated complex"/>
    <property type="evidence" value="ECO:0007669"/>
    <property type="project" value="TreeGrafter"/>
</dbReference>
<feature type="compositionally biased region" description="Basic and acidic residues" evidence="4">
    <location>
        <begin position="334"/>
        <end position="346"/>
    </location>
</feature>
<evidence type="ECO:0000313" key="7">
    <source>
        <dbReference type="EMBL" id="CAF3641885.1"/>
    </source>
</evidence>
<accession>A0A813WPH5</accession>
<dbReference type="Proteomes" id="UP000663829">
    <property type="component" value="Unassembled WGS sequence"/>
</dbReference>
<dbReference type="InterPro" id="IPR001680">
    <property type="entry name" value="WD40_rpt"/>
</dbReference>
<dbReference type="PROSITE" id="PS50082">
    <property type="entry name" value="WD_REPEATS_2"/>
    <property type="match status" value="1"/>
</dbReference>
<dbReference type="PROSITE" id="PS50294">
    <property type="entry name" value="WD_REPEATS_REGION"/>
    <property type="match status" value="1"/>
</dbReference>
<feature type="region of interest" description="Disordered" evidence="4">
    <location>
        <begin position="792"/>
        <end position="829"/>
    </location>
</feature>
<sequence length="1159" mass="132109">MFSRPIQTECMKNADIFSFTMDESQTKFIFVGNHCFILMNFELSDCLSTSNIHRSPLFDPCNVNKPVIEWNRKKDHTTEFCVAIDRTVSCYTLDQSRITSTSTILYTDHQRPISTVCYSVDDSASILTGSLDGTVHVWDTRKPHRGTKSVDIILNTPYTVRRIKSDPSSTTIAVQCDQCVRLYDIRQPSAFLGDYEHTSRLIDIDWRKSGSLLTLSINNIIRLYDPLTIKSSTHPLYESQPLGDSSQCLSKIRSTPYPSLFLTSVYNHQQQQYGFLPWQINVEPDDDGGGVSELRQFDGCQRIINNQQSLILDFQYITSTAMLQICKQDSESHYHNQSDHLNRIRGEPQSPRNSLDHSKQVPFLIVSWSKDDKLRISEIDDRFKMTLYDYMQNMDNNSKEAAIATSIKDIYPIINEPKKEINVRRGVPVRKTIYSSGMDVISEYINGSIKYDDGEELGEFKPLSARTSISSDRSITDNSKEKSTTQTSEHLLVDQQQYLLNNDDKQNNDVLSVASELSSLNDTYGNYITVQSYDIAKRSCTVLCKYGSTQKIFQLQLILSKNYPIVANMVTKFKPDKFDIKLQSKIQQILDDKSQECLYQGQICLDACLQTLAQFLFNYNKQQQQQQTVNIKHTHLRIPQMLQQIANDEDLISTSIGSTTGVDIGVLEGDNNNNVQSTRTNSSLMNTTNFTQSSSAAYTYFLNTSMSTTSAQIQLNARTCGARFSGIYIVCFGKSSYKQIGSRPPTQQTLMGGDEVTNISEQRSLTPIMNKRSNIPQSQTTNNLMLVMSRQPTRSTSLTGQNPKSRGNSSTDEPIHQQHKHTSLSTDVVNISKKQTPTNIFSAPTDYISHQRLYHYKTSTGYDLPSQQQQQQQQQQRTLRRDGPVAVIYDLGIILPISQKLAGDYTVDYSHTGEMCTWNQQITSFMGKQDLAQCWKLLSFLLCVDEQKRPTKEWYSSPIARGLIEHMVEFYRSEGDIQSSAMFLMTMFKTPYMDSSSSKYDCLLYGYSSILHRWKYFYKRTQCLSLLHKTSSYLLQVNNFCLQTHTTTIPLTPSSTSTIYPIKFPTPTMVNRLHACSICHQPIHGPISLCPGCGHSSHSHHLYHWFLLHHQCPLYGCNCACLLKYNDLLRTNDLGMKGSQSQQQSPYNQSSHHRVYRQQ</sequence>
<dbReference type="Pfam" id="PF00400">
    <property type="entry name" value="WD40"/>
    <property type="match status" value="1"/>
</dbReference>
<dbReference type="SUPFAM" id="SSF50978">
    <property type="entry name" value="WD40 repeat-like"/>
    <property type="match status" value="1"/>
</dbReference>
<dbReference type="SMART" id="SM00320">
    <property type="entry name" value="WD40"/>
    <property type="match status" value="3"/>
</dbReference>
<feature type="region of interest" description="Disordered" evidence="4">
    <location>
        <begin position="334"/>
        <end position="356"/>
    </location>
</feature>
<evidence type="ECO:0000313" key="6">
    <source>
        <dbReference type="EMBL" id="CAF0894987.1"/>
    </source>
</evidence>
<dbReference type="EMBL" id="CAJNOK010003279">
    <property type="protein sequence ID" value="CAF0894987.1"/>
    <property type="molecule type" value="Genomic_DNA"/>
</dbReference>
<evidence type="ECO:0000256" key="2">
    <source>
        <dbReference type="ARBA" id="ARBA00022737"/>
    </source>
</evidence>
<proteinExistence type="predicted"/>
<evidence type="ECO:0000256" key="3">
    <source>
        <dbReference type="PROSITE-ProRule" id="PRU00221"/>
    </source>
</evidence>
<comment type="caution">
    <text evidence="5">The sequence shown here is derived from an EMBL/GenBank/DDBJ whole genome shotgun (WGS) entry which is preliminary data.</text>
</comment>
<keyword evidence="2" id="KW-0677">Repeat</keyword>
<keyword evidence="9" id="KW-1185">Reference proteome</keyword>
<dbReference type="GO" id="GO:0034198">
    <property type="term" value="P:cellular response to amino acid starvation"/>
    <property type="evidence" value="ECO:0007669"/>
    <property type="project" value="TreeGrafter"/>
</dbReference>
<feature type="compositionally biased region" description="Polar residues" evidence="4">
    <location>
        <begin position="792"/>
        <end position="812"/>
    </location>
</feature>
<feature type="repeat" description="WD" evidence="3">
    <location>
        <begin position="106"/>
        <end position="141"/>
    </location>
</feature>
<dbReference type="AlphaFoldDB" id="A0A813WPH5"/>
<dbReference type="EMBL" id="CAJOBC010000950">
    <property type="protein sequence ID" value="CAF3641885.1"/>
    <property type="molecule type" value="Genomic_DNA"/>
</dbReference>
<evidence type="ECO:0000256" key="4">
    <source>
        <dbReference type="SAM" id="MobiDB-lite"/>
    </source>
</evidence>
<reference evidence="5" key="1">
    <citation type="submission" date="2021-02" db="EMBL/GenBank/DDBJ databases">
        <authorList>
            <person name="Nowell W R."/>
        </authorList>
    </citation>
    <scope>NUCLEOTIDE SEQUENCE</scope>
</reference>
<name>A0A813WPH5_9BILA</name>
<dbReference type="Gene3D" id="2.130.10.10">
    <property type="entry name" value="YVTN repeat-like/Quinoprotein amine dehydrogenase"/>
    <property type="match status" value="1"/>
</dbReference>
<protein>
    <submittedName>
        <fullName evidence="5">Uncharacterized protein</fullName>
    </submittedName>
</protein>
<evidence type="ECO:0000256" key="1">
    <source>
        <dbReference type="ARBA" id="ARBA00022574"/>
    </source>
</evidence>
<dbReference type="GO" id="GO:1904263">
    <property type="term" value="P:positive regulation of TORC1 signaling"/>
    <property type="evidence" value="ECO:0007669"/>
    <property type="project" value="TreeGrafter"/>
</dbReference>
<evidence type="ECO:0000313" key="5">
    <source>
        <dbReference type="EMBL" id="CAF0854136.1"/>
    </source>
</evidence>
<dbReference type="EMBL" id="CAJNOQ010000950">
    <property type="protein sequence ID" value="CAF0854136.1"/>
    <property type="molecule type" value="Genomic_DNA"/>
</dbReference>
<dbReference type="EMBL" id="CAJOBA010003280">
    <property type="protein sequence ID" value="CAF3676633.1"/>
    <property type="molecule type" value="Genomic_DNA"/>
</dbReference>
<dbReference type="Proteomes" id="UP000681722">
    <property type="component" value="Unassembled WGS sequence"/>
</dbReference>
<dbReference type="InterPro" id="IPR049567">
    <property type="entry name" value="WDR59-like"/>
</dbReference>
<feature type="region of interest" description="Disordered" evidence="4">
    <location>
        <begin position="1136"/>
        <end position="1159"/>
    </location>
</feature>
<dbReference type="GO" id="GO:0035591">
    <property type="term" value="F:signaling adaptor activity"/>
    <property type="evidence" value="ECO:0007669"/>
    <property type="project" value="TreeGrafter"/>
</dbReference>
<dbReference type="InterPro" id="IPR015943">
    <property type="entry name" value="WD40/YVTN_repeat-like_dom_sf"/>
</dbReference>
<dbReference type="OrthoDB" id="311712at2759"/>
<organism evidence="5 9">
    <name type="scientific">Didymodactylos carnosus</name>
    <dbReference type="NCBI Taxonomy" id="1234261"/>
    <lineage>
        <taxon>Eukaryota</taxon>
        <taxon>Metazoa</taxon>
        <taxon>Spiralia</taxon>
        <taxon>Gnathifera</taxon>
        <taxon>Rotifera</taxon>
        <taxon>Eurotatoria</taxon>
        <taxon>Bdelloidea</taxon>
        <taxon>Philodinida</taxon>
        <taxon>Philodinidae</taxon>
        <taxon>Didymodactylos</taxon>
    </lineage>
</organism>
<dbReference type="InterPro" id="IPR019775">
    <property type="entry name" value="WD40_repeat_CS"/>
</dbReference>
<dbReference type="GO" id="GO:0005774">
    <property type="term" value="C:vacuolar membrane"/>
    <property type="evidence" value="ECO:0007669"/>
    <property type="project" value="TreeGrafter"/>
</dbReference>
<evidence type="ECO:0000313" key="8">
    <source>
        <dbReference type="EMBL" id="CAF3676633.1"/>
    </source>
</evidence>
<dbReference type="Proteomes" id="UP000682733">
    <property type="component" value="Unassembled WGS sequence"/>
</dbReference>